<accession>X1NRR4</accession>
<comment type="caution">
    <text evidence="1">The sequence shown here is derived from an EMBL/GenBank/DDBJ whole genome shotgun (WGS) entry which is preliminary data.</text>
</comment>
<sequence length="120" mass="14386">TEKQIKAHREKSRMFFFWRDQNKDNLDRLHQSILLKIQKYRKLASELKIPYIISLYIDFMITLDIDEVKECIFEKGINLFKNYPEVSGLLCFRESNGKYIFKYLQNQHASSKVEIADGIF</sequence>
<name>X1NRR4_9ZZZZ</name>
<dbReference type="AlphaFoldDB" id="X1NRR4"/>
<dbReference type="EMBL" id="BARV01027047">
    <property type="protein sequence ID" value="GAI46298.1"/>
    <property type="molecule type" value="Genomic_DNA"/>
</dbReference>
<proteinExistence type="predicted"/>
<reference evidence="1" key="1">
    <citation type="journal article" date="2014" name="Front. Microbiol.">
        <title>High frequency of phylogenetically diverse reductive dehalogenase-homologous genes in deep subseafloor sedimentary metagenomes.</title>
        <authorList>
            <person name="Kawai M."/>
            <person name="Futagami T."/>
            <person name="Toyoda A."/>
            <person name="Takaki Y."/>
            <person name="Nishi S."/>
            <person name="Hori S."/>
            <person name="Arai W."/>
            <person name="Tsubouchi T."/>
            <person name="Morono Y."/>
            <person name="Uchiyama I."/>
            <person name="Ito T."/>
            <person name="Fujiyama A."/>
            <person name="Inagaki F."/>
            <person name="Takami H."/>
        </authorList>
    </citation>
    <scope>NUCLEOTIDE SEQUENCE</scope>
    <source>
        <strain evidence="1">Expedition CK06-06</strain>
    </source>
</reference>
<feature type="non-terminal residue" evidence="1">
    <location>
        <position position="1"/>
    </location>
</feature>
<organism evidence="1">
    <name type="scientific">marine sediment metagenome</name>
    <dbReference type="NCBI Taxonomy" id="412755"/>
    <lineage>
        <taxon>unclassified sequences</taxon>
        <taxon>metagenomes</taxon>
        <taxon>ecological metagenomes</taxon>
    </lineage>
</organism>
<gene>
    <name evidence="1" type="ORF">S06H3_43587</name>
</gene>
<protein>
    <submittedName>
        <fullName evidence="1">Uncharacterized protein</fullName>
    </submittedName>
</protein>
<evidence type="ECO:0000313" key="1">
    <source>
        <dbReference type="EMBL" id="GAI46298.1"/>
    </source>
</evidence>